<feature type="domain" description="UBC core" evidence="1">
    <location>
        <begin position="18"/>
        <end position="183"/>
    </location>
</feature>
<name>A0AA37WDB5_9BACT</name>
<dbReference type="CDD" id="cd00195">
    <property type="entry name" value="UBCc_UEV"/>
    <property type="match status" value="1"/>
</dbReference>
<dbReference type="Pfam" id="PF00179">
    <property type="entry name" value="UQ_con"/>
    <property type="match status" value="1"/>
</dbReference>
<dbReference type="SUPFAM" id="SSF54495">
    <property type="entry name" value="UBC-like"/>
    <property type="match status" value="1"/>
</dbReference>
<evidence type="ECO:0000259" key="1">
    <source>
        <dbReference type="PROSITE" id="PS50127"/>
    </source>
</evidence>
<evidence type="ECO:0000313" key="3">
    <source>
        <dbReference type="Proteomes" id="UP001156666"/>
    </source>
</evidence>
<evidence type="ECO:0000313" key="2">
    <source>
        <dbReference type="EMBL" id="GLR16678.1"/>
    </source>
</evidence>
<sequence>MSSKPTYDFKSDFFKKNPFYKRLAKDHLSLFEIESDVVKWEVVNTRGALKIPCEYHFHFYIKSIVGTNPDLSPVFGKHHIAKVTFPPKYPIEPPELYMQTDLWHPNIKSEGKYKGRICGNTKGFGLGYDLYLLVIRIGEILQFKQYHSENTPPFPEDIKAARWVLEYAEPNGIVNKYKDIAIDDTPLVNIDYSKDRKPADNEPIKEEPPRIKSVDVAPRKVETKIIEEPVISEKENKKPDAIPGKMKINIVAKKAAGKKKIVIQKKNK</sequence>
<dbReference type="Proteomes" id="UP001156666">
    <property type="component" value="Unassembled WGS sequence"/>
</dbReference>
<dbReference type="PROSITE" id="PS50127">
    <property type="entry name" value="UBC_2"/>
    <property type="match status" value="1"/>
</dbReference>
<dbReference type="Gene3D" id="3.10.110.10">
    <property type="entry name" value="Ubiquitin Conjugating Enzyme"/>
    <property type="match status" value="1"/>
</dbReference>
<comment type="caution">
    <text evidence="2">The sequence shown here is derived from an EMBL/GenBank/DDBJ whole genome shotgun (WGS) entry which is preliminary data.</text>
</comment>
<dbReference type="AlphaFoldDB" id="A0AA37WDB5"/>
<dbReference type="EMBL" id="BSOH01000007">
    <property type="protein sequence ID" value="GLR16678.1"/>
    <property type="molecule type" value="Genomic_DNA"/>
</dbReference>
<dbReference type="RefSeq" id="WP_235291131.1">
    <property type="nucleotide sequence ID" value="NZ_BSOH01000007.1"/>
</dbReference>
<reference evidence="2" key="2">
    <citation type="submission" date="2023-01" db="EMBL/GenBank/DDBJ databases">
        <title>Draft genome sequence of Portibacter lacus strain NBRC 108769.</title>
        <authorList>
            <person name="Sun Q."/>
            <person name="Mori K."/>
        </authorList>
    </citation>
    <scope>NUCLEOTIDE SEQUENCE</scope>
    <source>
        <strain evidence="2">NBRC 108769</strain>
    </source>
</reference>
<protein>
    <recommendedName>
        <fullName evidence="1">UBC core domain-containing protein</fullName>
    </recommendedName>
</protein>
<reference evidence="2" key="1">
    <citation type="journal article" date="2014" name="Int. J. Syst. Evol. Microbiol.">
        <title>Complete genome sequence of Corynebacterium casei LMG S-19264T (=DSM 44701T), isolated from a smear-ripened cheese.</title>
        <authorList>
            <consortium name="US DOE Joint Genome Institute (JGI-PGF)"/>
            <person name="Walter F."/>
            <person name="Albersmeier A."/>
            <person name="Kalinowski J."/>
            <person name="Ruckert C."/>
        </authorList>
    </citation>
    <scope>NUCLEOTIDE SEQUENCE</scope>
    <source>
        <strain evidence="2">NBRC 108769</strain>
    </source>
</reference>
<proteinExistence type="predicted"/>
<organism evidence="2 3">
    <name type="scientific">Portibacter lacus</name>
    <dbReference type="NCBI Taxonomy" id="1099794"/>
    <lineage>
        <taxon>Bacteria</taxon>
        <taxon>Pseudomonadati</taxon>
        <taxon>Bacteroidota</taxon>
        <taxon>Saprospiria</taxon>
        <taxon>Saprospirales</taxon>
        <taxon>Haliscomenobacteraceae</taxon>
        <taxon>Portibacter</taxon>
    </lineage>
</organism>
<gene>
    <name evidence="2" type="ORF">GCM10007940_12930</name>
</gene>
<accession>A0AA37WDB5</accession>
<dbReference type="InterPro" id="IPR000608">
    <property type="entry name" value="UBC"/>
</dbReference>
<dbReference type="InterPro" id="IPR016135">
    <property type="entry name" value="UBQ-conjugating_enzyme/RWD"/>
</dbReference>
<keyword evidence="3" id="KW-1185">Reference proteome</keyword>